<evidence type="ECO:0000256" key="4">
    <source>
        <dbReference type="ARBA" id="ARBA00022815"/>
    </source>
</evidence>
<dbReference type="InterPro" id="IPR002544">
    <property type="entry name" value="FMRFamid-related_peptide-like"/>
</dbReference>
<evidence type="ECO:0000313" key="8">
    <source>
        <dbReference type="Proteomes" id="UP000886998"/>
    </source>
</evidence>
<dbReference type="GO" id="GO:0007218">
    <property type="term" value="P:neuropeptide signaling pathway"/>
    <property type="evidence" value="ECO:0007669"/>
    <property type="project" value="UniProtKB-KW"/>
</dbReference>
<gene>
    <name evidence="7" type="primary">AVEN_249674_1</name>
    <name evidence="7" type="ORF">TNIN_175011</name>
</gene>
<protein>
    <submittedName>
        <fullName evidence="7">Uncharacterized protein</fullName>
    </submittedName>
</protein>
<reference evidence="7" key="1">
    <citation type="submission" date="2020-08" db="EMBL/GenBank/DDBJ databases">
        <title>Multicomponent nature underlies the extraordinary mechanical properties of spider dragline silk.</title>
        <authorList>
            <person name="Kono N."/>
            <person name="Nakamura H."/>
            <person name="Mori M."/>
            <person name="Yoshida Y."/>
            <person name="Ohtoshi R."/>
            <person name="Malay A.D."/>
            <person name="Moran D.A.P."/>
            <person name="Tomita M."/>
            <person name="Numata K."/>
            <person name="Arakawa K."/>
        </authorList>
    </citation>
    <scope>NUCLEOTIDE SEQUENCE</scope>
</reference>
<dbReference type="EMBL" id="BMAV01007002">
    <property type="protein sequence ID" value="GFY49419.1"/>
    <property type="molecule type" value="Genomic_DNA"/>
</dbReference>
<keyword evidence="4" id="KW-0027">Amidation</keyword>
<feature type="compositionally biased region" description="Basic and acidic residues" evidence="6">
    <location>
        <begin position="218"/>
        <end position="229"/>
    </location>
</feature>
<evidence type="ECO:0000256" key="2">
    <source>
        <dbReference type="ARBA" id="ARBA00006356"/>
    </source>
</evidence>
<evidence type="ECO:0000256" key="3">
    <source>
        <dbReference type="ARBA" id="ARBA00022525"/>
    </source>
</evidence>
<name>A0A8X6XA10_9ARAC</name>
<keyword evidence="3" id="KW-0964">Secreted</keyword>
<sequence length="237" mass="27169">MAKRRKTADFELSTFEYLHHRRKSPGIQWTLPVDTVSVENILPIMSILLQLVSLLVCLQTVWLYPIQEDESSLVDNYGMRLAKRPFYPYKDAILSPFGFLDSNRAMQGQRKKAVDSTFIRFGRSPSSESGSDRTMEHHPAAAMLFEESREGHQESSPEMTDFPSLKVGLPQRFLLNHNGCRVTSTQELRKALLSDPNCIRAFQKAKKENVNDTFIRFGKREAPPEKEFESVNSNEAR</sequence>
<evidence type="ECO:0000256" key="1">
    <source>
        <dbReference type="ARBA" id="ARBA00004613"/>
    </source>
</evidence>
<comment type="subcellular location">
    <subcellularLocation>
        <location evidence="1">Secreted</location>
    </subcellularLocation>
</comment>
<keyword evidence="8" id="KW-1185">Reference proteome</keyword>
<keyword evidence="5" id="KW-0527">Neuropeptide</keyword>
<evidence type="ECO:0000256" key="6">
    <source>
        <dbReference type="SAM" id="MobiDB-lite"/>
    </source>
</evidence>
<accession>A0A8X6XA10</accession>
<dbReference type="Proteomes" id="UP000886998">
    <property type="component" value="Unassembled WGS sequence"/>
</dbReference>
<organism evidence="7 8">
    <name type="scientific">Trichonephila inaurata madagascariensis</name>
    <dbReference type="NCBI Taxonomy" id="2747483"/>
    <lineage>
        <taxon>Eukaryota</taxon>
        <taxon>Metazoa</taxon>
        <taxon>Ecdysozoa</taxon>
        <taxon>Arthropoda</taxon>
        <taxon>Chelicerata</taxon>
        <taxon>Arachnida</taxon>
        <taxon>Araneae</taxon>
        <taxon>Araneomorphae</taxon>
        <taxon>Entelegynae</taxon>
        <taxon>Araneoidea</taxon>
        <taxon>Nephilidae</taxon>
        <taxon>Trichonephila</taxon>
        <taxon>Trichonephila inaurata</taxon>
    </lineage>
</organism>
<dbReference type="Pfam" id="PF01581">
    <property type="entry name" value="FARP"/>
    <property type="match status" value="1"/>
</dbReference>
<proteinExistence type="inferred from homology"/>
<feature type="region of interest" description="Disordered" evidence="6">
    <location>
        <begin position="218"/>
        <end position="237"/>
    </location>
</feature>
<comment type="similarity">
    <text evidence="2">Belongs to the FARP (FMRFamide related peptide) family.</text>
</comment>
<dbReference type="OrthoDB" id="6419448at2759"/>
<dbReference type="AlphaFoldDB" id="A0A8X6XA10"/>
<evidence type="ECO:0000313" key="7">
    <source>
        <dbReference type="EMBL" id="GFY49419.1"/>
    </source>
</evidence>
<evidence type="ECO:0000256" key="5">
    <source>
        <dbReference type="ARBA" id="ARBA00023320"/>
    </source>
</evidence>
<dbReference type="GO" id="GO:0005576">
    <property type="term" value="C:extracellular region"/>
    <property type="evidence" value="ECO:0007669"/>
    <property type="project" value="UniProtKB-SubCell"/>
</dbReference>
<comment type="caution">
    <text evidence="7">The sequence shown here is derived from an EMBL/GenBank/DDBJ whole genome shotgun (WGS) entry which is preliminary data.</text>
</comment>